<dbReference type="Proteomes" id="UP000029981">
    <property type="component" value="Chromosome 3"/>
</dbReference>
<reference evidence="1 2" key="3">
    <citation type="journal article" date="2010" name="BMC Genomics">
        <title>Transcriptome sequencing and comparative analysis of cucumber flowers with different sex types.</title>
        <authorList>
            <person name="Guo S."/>
            <person name="Zheng Y."/>
            <person name="Joung J.G."/>
            <person name="Liu S."/>
            <person name="Zhang Z."/>
            <person name="Crasta O.R."/>
            <person name="Sobral B.W."/>
            <person name="Xu Y."/>
            <person name="Huang S."/>
            <person name="Fei Z."/>
        </authorList>
    </citation>
    <scope>NUCLEOTIDE SEQUENCE [LARGE SCALE GENOMIC DNA]</scope>
    <source>
        <strain evidence="2">cv. 9930</strain>
    </source>
</reference>
<dbReference type="Gramene" id="KGN57918">
    <property type="protein sequence ID" value="KGN57918"/>
    <property type="gene ID" value="Csa_3G389880"/>
</dbReference>
<proteinExistence type="predicted"/>
<gene>
    <name evidence="1" type="ORF">Csa_3G389880</name>
</gene>
<evidence type="ECO:0000313" key="2">
    <source>
        <dbReference type="Proteomes" id="UP000029981"/>
    </source>
</evidence>
<dbReference type="AlphaFoldDB" id="A0A0A0L7Z7"/>
<reference evidence="1 2" key="2">
    <citation type="journal article" date="2009" name="PLoS ONE">
        <title>An integrated genetic and cytogenetic map of the cucumber genome.</title>
        <authorList>
            <person name="Ren Y."/>
            <person name="Zhang Z."/>
            <person name="Liu J."/>
            <person name="Staub J.E."/>
            <person name="Han Y."/>
            <person name="Cheng Z."/>
            <person name="Li X."/>
            <person name="Lu J."/>
            <person name="Miao H."/>
            <person name="Kang H."/>
            <person name="Xie B."/>
            <person name="Gu X."/>
            <person name="Wang X."/>
            <person name="Du Y."/>
            <person name="Jin W."/>
            <person name="Huang S."/>
        </authorList>
    </citation>
    <scope>NUCLEOTIDE SEQUENCE [LARGE SCALE GENOMIC DNA]</scope>
    <source>
        <strain evidence="2">cv. 9930</strain>
    </source>
</reference>
<name>A0A0A0L7Z7_CUCSA</name>
<sequence length="61" mass="7231">MRLDCVRRQMFRSDELRRSATRDGEELDANKDEANDGFGFYKRTMDALTLKRTERVVVETM</sequence>
<organism evidence="1 2">
    <name type="scientific">Cucumis sativus</name>
    <name type="common">Cucumber</name>
    <dbReference type="NCBI Taxonomy" id="3659"/>
    <lineage>
        <taxon>Eukaryota</taxon>
        <taxon>Viridiplantae</taxon>
        <taxon>Streptophyta</taxon>
        <taxon>Embryophyta</taxon>
        <taxon>Tracheophyta</taxon>
        <taxon>Spermatophyta</taxon>
        <taxon>Magnoliopsida</taxon>
        <taxon>eudicotyledons</taxon>
        <taxon>Gunneridae</taxon>
        <taxon>Pentapetalae</taxon>
        <taxon>rosids</taxon>
        <taxon>fabids</taxon>
        <taxon>Cucurbitales</taxon>
        <taxon>Cucurbitaceae</taxon>
        <taxon>Benincaseae</taxon>
        <taxon>Cucumis</taxon>
    </lineage>
</organism>
<dbReference type="EMBL" id="CM002924">
    <property type="protein sequence ID" value="KGN57918.1"/>
    <property type="molecule type" value="Genomic_DNA"/>
</dbReference>
<evidence type="ECO:0000313" key="1">
    <source>
        <dbReference type="EMBL" id="KGN57918.1"/>
    </source>
</evidence>
<keyword evidence="2" id="KW-1185">Reference proteome</keyword>
<reference evidence="1 2" key="1">
    <citation type="journal article" date="2009" name="Nat. Genet.">
        <title>The genome of the cucumber, Cucumis sativus L.</title>
        <authorList>
            <person name="Huang S."/>
            <person name="Li R."/>
            <person name="Zhang Z."/>
            <person name="Li L."/>
            <person name="Gu X."/>
            <person name="Fan W."/>
            <person name="Lucas W.J."/>
            <person name="Wang X."/>
            <person name="Xie B."/>
            <person name="Ni P."/>
            <person name="Ren Y."/>
            <person name="Zhu H."/>
            <person name="Li J."/>
            <person name="Lin K."/>
            <person name="Jin W."/>
            <person name="Fei Z."/>
            <person name="Li G."/>
            <person name="Staub J."/>
            <person name="Kilian A."/>
            <person name="van der Vossen E.A."/>
            <person name="Wu Y."/>
            <person name="Guo J."/>
            <person name="He J."/>
            <person name="Jia Z."/>
            <person name="Ren Y."/>
            <person name="Tian G."/>
            <person name="Lu Y."/>
            <person name="Ruan J."/>
            <person name="Qian W."/>
            <person name="Wang M."/>
            <person name="Huang Q."/>
            <person name="Li B."/>
            <person name="Xuan Z."/>
            <person name="Cao J."/>
            <person name="Asan"/>
            <person name="Wu Z."/>
            <person name="Zhang J."/>
            <person name="Cai Q."/>
            <person name="Bai Y."/>
            <person name="Zhao B."/>
            <person name="Han Y."/>
            <person name="Li Y."/>
            <person name="Li X."/>
            <person name="Wang S."/>
            <person name="Shi Q."/>
            <person name="Liu S."/>
            <person name="Cho W.K."/>
            <person name="Kim J.Y."/>
            <person name="Xu Y."/>
            <person name="Heller-Uszynska K."/>
            <person name="Miao H."/>
            <person name="Cheng Z."/>
            <person name="Zhang S."/>
            <person name="Wu J."/>
            <person name="Yang Y."/>
            <person name="Kang H."/>
            <person name="Li M."/>
            <person name="Liang H."/>
            <person name="Ren X."/>
            <person name="Shi Z."/>
            <person name="Wen M."/>
            <person name="Jian M."/>
            <person name="Yang H."/>
            <person name="Zhang G."/>
            <person name="Yang Z."/>
            <person name="Chen R."/>
            <person name="Liu S."/>
            <person name="Li J."/>
            <person name="Ma L."/>
            <person name="Liu H."/>
            <person name="Zhou Y."/>
            <person name="Zhao J."/>
            <person name="Fang X."/>
            <person name="Li G."/>
            <person name="Fang L."/>
            <person name="Li Y."/>
            <person name="Liu D."/>
            <person name="Zheng H."/>
            <person name="Zhang Y."/>
            <person name="Qin N."/>
            <person name="Li Z."/>
            <person name="Yang G."/>
            <person name="Yang S."/>
            <person name="Bolund L."/>
            <person name="Kristiansen K."/>
            <person name="Zheng H."/>
            <person name="Li S."/>
            <person name="Zhang X."/>
            <person name="Yang H."/>
            <person name="Wang J."/>
            <person name="Sun R."/>
            <person name="Zhang B."/>
            <person name="Jiang S."/>
            <person name="Wang J."/>
            <person name="Du Y."/>
            <person name="Li S."/>
        </authorList>
    </citation>
    <scope>NUCLEOTIDE SEQUENCE [LARGE SCALE GENOMIC DNA]</scope>
    <source>
        <strain evidence="2">cv. 9930</strain>
    </source>
</reference>
<protein>
    <submittedName>
        <fullName evidence="1">Uncharacterized protein</fullName>
    </submittedName>
</protein>
<accession>A0A0A0L7Z7</accession>
<reference evidence="1 2" key="4">
    <citation type="journal article" date="2011" name="BMC Genomics">
        <title>RNA-Seq improves annotation of protein-coding genes in the cucumber genome.</title>
        <authorList>
            <person name="Li Z."/>
            <person name="Zhang Z."/>
            <person name="Yan P."/>
            <person name="Huang S."/>
            <person name="Fei Z."/>
            <person name="Lin K."/>
        </authorList>
    </citation>
    <scope>NUCLEOTIDE SEQUENCE [LARGE SCALE GENOMIC DNA]</scope>
    <source>
        <strain evidence="2">cv. 9930</strain>
    </source>
</reference>